<dbReference type="GO" id="GO:0009372">
    <property type="term" value="P:quorum sensing"/>
    <property type="evidence" value="ECO:0007669"/>
    <property type="project" value="UniProtKB-UniRule"/>
</dbReference>
<dbReference type="Proteomes" id="UP000058114">
    <property type="component" value="Chromosome"/>
</dbReference>
<dbReference type="PATRIC" id="fig|652.5.peg.414"/>
<evidence type="ECO:0000256" key="2">
    <source>
        <dbReference type="ARBA" id="ARBA00018768"/>
    </source>
</evidence>
<organism evidence="10 12">
    <name type="scientific">Aeromonas schubertii</name>
    <dbReference type="NCBI Taxonomy" id="652"/>
    <lineage>
        <taxon>Bacteria</taxon>
        <taxon>Pseudomonadati</taxon>
        <taxon>Pseudomonadota</taxon>
        <taxon>Gammaproteobacteria</taxon>
        <taxon>Aeromonadales</taxon>
        <taxon>Aeromonadaceae</taxon>
        <taxon>Aeromonas</taxon>
    </lineage>
</organism>
<keyword evidence="6 8" id="KW-0071">Autoinducer synthesis</keyword>
<keyword evidence="4 9" id="KW-0808">Transferase</keyword>
<dbReference type="EMBL" id="JAIRBT010000001">
    <property type="protein sequence ID" value="MBZ6064638.1"/>
    <property type="molecule type" value="Genomic_DNA"/>
</dbReference>
<dbReference type="PROSITE" id="PS51187">
    <property type="entry name" value="AUTOINDUCER_SYNTH_2"/>
    <property type="match status" value="1"/>
</dbReference>
<keyword evidence="11" id="KW-0012">Acyltransferase</keyword>
<dbReference type="InterPro" id="IPR001690">
    <property type="entry name" value="Autoind_synthase"/>
</dbReference>
<evidence type="ECO:0000256" key="1">
    <source>
        <dbReference type="ARBA" id="ARBA00012340"/>
    </source>
</evidence>
<comment type="catalytic activity">
    <reaction evidence="7 9">
        <text>a fatty acyl-[ACP] + S-adenosyl-L-methionine = an N-acyl-L-homoserine lactone + S-methyl-5'-thioadenosine + holo-[ACP] + H(+)</text>
        <dbReference type="Rhea" id="RHEA:10096"/>
        <dbReference type="Rhea" id="RHEA-COMP:9685"/>
        <dbReference type="Rhea" id="RHEA-COMP:14125"/>
        <dbReference type="ChEBI" id="CHEBI:15378"/>
        <dbReference type="ChEBI" id="CHEBI:17509"/>
        <dbReference type="ChEBI" id="CHEBI:55474"/>
        <dbReference type="ChEBI" id="CHEBI:59789"/>
        <dbReference type="ChEBI" id="CHEBI:64479"/>
        <dbReference type="ChEBI" id="CHEBI:138651"/>
        <dbReference type="EC" id="2.3.1.184"/>
    </reaction>
</comment>
<gene>
    <name evidence="10" type="primary">ahyI</name>
    <name evidence="11" type="ORF">LA374_00200</name>
    <name evidence="10" type="ORF">WL1483_2946</name>
</gene>
<dbReference type="RefSeq" id="WP_060583760.1">
    <property type="nucleotide sequence ID" value="NZ_CP013067.1"/>
</dbReference>
<dbReference type="PANTHER" id="PTHR39322">
    <property type="entry name" value="ACYL-HOMOSERINE-LACTONE SYNTHASE"/>
    <property type="match status" value="1"/>
</dbReference>
<dbReference type="GO" id="GO:0007165">
    <property type="term" value="P:signal transduction"/>
    <property type="evidence" value="ECO:0007669"/>
    <property type="project" value="TreeGrafter"/>
</dbReference>
<evidence type="ECO:0000256" key="4">
    <source>
        <dbReference type="ARBA" id="ARBA00022679"/>
    </source>
</evidence>
<dbReference type="PRINTS" id="PR01549">
    <property type="entry name" value="AUTOINDCRSYN"/>
</dbReference>
<evidence type="ECO:0000256" key="7">
    <source>
        <dbReference type="ARBA" id="ARBA00048576"/>
    </source>
</evidence>
<dbReference type="Pfam" id="PF00765">
    <property type="entry name" value="Autoind_synth"/>
    <property type="match status" value="1"/>
</dbReference>
<dbReference type="Gene3D" id="3.40.630.30">
    <property type="match status" value="1"/>
</dbReference>
<dbReference type="AlphaFoldDB" id="A0A0S2SKW1"/>
<dbReference type="GO" id="GO:0061579">
    <property type="term" value="F:N-acyl homoserine lactone synthase activity"/>
    <property type="evidence" value="ECO:0007669"/>
    <property type="project" value="UniProtKB-UniRule"/>
</dbReference>
<comment type="similarity">
    <text evidence="8 9">Belongs to the autoinducer synthase family.</text>
</comment>
<proteinExistence type="inferred from homology"/>
<dbReference type="InterPro" id="IPR016181">
    <property type="entry name" value="Acyl_CoA_acyltransferase"/>
</dbReference>
<keyword evidence="3 8" id="KW-0673">Quorum sensing</keyword>
<reference evidence="10 12" key="2">
    <citation type="journal article" date="2016" name="Genome Announc.">
        <title>Complete Genome Sequence of the Highly Virulent Aeromonas schubertii Strain WL1483, Isolated from Diseased Snakehead Fish (Channa argus) in China.</title>
        <authorList>
            <person name="Liu L."/>
            <person name="Li N."/>
            <person name="Zhang D."/>
            <person name="Fu X."/>
            <person name="Shi C."/>
            <person name="Lin Q."/>
            <person name="Hao G."/>
        </authorList>
    </citation>
    <scope>NUCLEOTIDE SEQUENCE [LARGE SCALE GENOMIC DNA]</scope>
    <source>
        <strain evidence="10 12">WL1483</strain>
    </source>
</reference>
<evidence type="ECO:0000256" key="6">
    <source>
        <dbReference type="ARBA" id="ARBA00022929"/>
    </source>
</evidence>
<dbReference type="EMBL" id="CP013067">
    <property type="protein sequence ID" value="ALP42365.1"/>
    <property type="molecule type" value="Genomic_DNA"/>
</dbReference>
<evidence type="ECO:0000313" key="12">
    <source>
        <dbReference type="Proteomes" id="UP000058114"/>
    </source>
</evidence>
<evidence type="ECO:0000256" key="5">
    <source>
        <dbReference type="ARBA" id="ARBA00022691"/>
    </source>
</evidence>
<dbReference type="PROSITE" id="PS00949">
    <property type="entry name" value="AUTOINDUCER_SYNTH_1"/>
    <property type="match status" value="1"/>
</dbReference>
<evidence type="ECO:0000256" key="8">
    <source>
        <dbReference type="PROSITE-ProRule" id="PRU00533"/>
    </source>
</evidence>
<sequence>MFIYKGKTSQHPNRSLIRQLYQFRKSVFSDRLGWDVEHHQGLEQDRYDGPDTHWVLVEDEQGLCGCIRMLPTEGPYMLPEIFPTALAGEQPPRQSNVWELTRLAIDAERAPRLNNGVSELTLVIFRGVYEFARQQGIDEMLAVVSLPVERIFRRMGLPVERMGDGKPVDLGAVNGVGIRFIMDERFARAVGIPLQGNYEHRMHLPLIESPQPRQSHLSMAS</sequence>
<keyword evidence="5 9" id="KW-0949">S-adenosyl-L-methionine</keyword>
<evidence type="ECO:0000256" key="9">
    <source>
        <dbReference type="RuleBase" id="RU361135"/>
    </source>
</evidence>
<reference evidence="12" key="1">
    <citation type="submission" date="2015-10" db="EMBL/GenBank/DDBJ databases">
        <title>Complete Genome Sequence of Aeromonas schubertii strain WL1483.</title>
        <authorList>
            <person name="Liu L."/>
        </authorList>
    </citation>
    <scope>NUCLEOTIDE SEQUENCE [LARGE SCALE GENOMIC DNA]</scope>
    <source>
        <strain evidence="12">WL1483</strain>
    </source>
</reference>
<name>A0A0S2SKW1_9GAMM</name>
<evidence type="ECO:0000313" key="11">
    <source>
        <dbReference type="EMBL" id="MBZ6064638.1"/>
    </source>
</evidence>
<dbReference type="PANTHER" id="PTHR39322:SF1">
    <property type="entry name" value="ISOVALERYL-HOMOSERINE LACTONE SYNTHASE"/>
    <property type="match status" value="1"/>
</dbReference>
<dbReference type="SUPFAM" id="SSF55729">
    <property type="entry name" value="Acyl-CoA N-acyltransferases (Nat)"/>
    <property type="match status" value="1"/>
</dbReference>
<protein>
    <recommendedName>
        <fullName evidence="2 9">Acyl-homoserine-lactone synthase</fullName>
        <ecNumber evidence="1 9">2.3.1.184</ecNumber>
    </recommendedName>
    <alternativeName>
        <fullName evidence="9">Autoinducer synthesis protein</fullName>
    </alternativeName>
</protein>
<evidence type="ECO:0000313" key="13">
    <source>
        <dbReference type="Proteomes" id="UP000774958"/>
    </source>
</evidence>
<dbReference type="KEGG" id="asr:WL1483_2946"/>
<evidence type="ECO:0000313" key="10">
    <source>
        <dbReference type="EMBL" id="ALP42365.1"/>
    </source>
</evidence>
<evidence type="ECO:0000256" key="3">
    <source>
        <dbReference type="ARBA" id="ARBA00022654"/>
    </source>
</evidence>
<keyword evidence="13" id="KW-1185">Reference proteome</keyword>
<reference evidence="11 13" key="3">
    <citation type="submission" date="2021-09" db="EMBL/GenBank/DDBJ databases">
        <title>Aeromonas schubertii isolated from Asian sea bass.</title>
        <authorList>
            <person name="Pinpimai K."/>
        </authorList>
    </citation>
    <scope>NUCLEOTIDE SEQUENCE [LARGE SCALE GENOMIC DNA]</scope>
    <source>
        <strain evidence="11 13">CHULA2021a</strain>
    </source>
</reference>
<dbReference type="EC" id="2.3.1.184" evidence="1 9"/>
<dbReference type="InterPro" id="IPR018311">
    <property type="entry name" value="Autoind_synth_CS"/>
</dbReference>
<accession>A0A0S2SKW1</accession>
<dbReference type="Proteomes" id="UP000774958">
    <property type="component" value="Unassembled WGS sequence"/>
</dbReference>